<keyword evidence="1" id="KW-1133">Transmembrane helix</keyword>
<feature type="transmembrane region" description="Helical" evidence="1">
    <location>
        <begin position="14"/>
        <end position="34"/>
    </location>
</feature>
<dbReference type="Pfam" id="PF26083">
    <property type="entry name" value="TM_Tm6sf2"/>
    <property type="match status" value="1"/>
</dbReference>
<feature type="transmembrane region" description="Helical" evidence="1">
    <location>
        <begin position="40"/>
        <end position="62"/>
    </location>
</feature>
<evidence type="ECO:0000256" key="1">
    <source>
        <dbReference type="SAM" id="Phobius"/>
    </source>
</evidence>
<name>A0AAV4GNZ5_9GAST</name>
<evidence type="ECO:0000313" key="3">
    <source>
        <dbReference type="EMBL" id="GFR86658.1"/>
    </source>
</evidence>
<dbReference type="PANTHER" id="PTHR14568:SF8">
    <property type="entry name" value="EXPERA DOMAIN-CONTAINING PROTEIN"/>
    <property type="match status" value="1"/>
</dbReference>
<evidence type="ECO:0000313" key="4">
    <source>
        <dbReference type="Proteomes" id="UP000762676"/>
    </source>
</evidence>
<proteinExistence type="predicted"/>
<sequence>MVALFFNRLSYREVGLYWAGSILNSMIVLLPGAVTGDHPVKLSILLSTPSILLPIIAAVKLLHERPPQARSFVRHNFLFLLQWRGAFNRPYAVRLKMFN</sequence>
<dbReference type="Proteomes" id="UP000762676">
    <property type="component" value="Unassembled WGS sequence"/>
</dbReference>
<feature type="domain" description="Transmembrane 6 superfamily member 1/2 transmembrane" evidence="2">
    <location>
        <begin position="1"/>
        <end position="69"/>
    </location>
</feature>
<keyword evidence="1 3" id="KW-0812">Transmembrane</keyword>
<dbReference type="PANTHER" id="PTHR14568">
    <property type="entry name" value="TRANSMEMBRANE SUPERFAMILY 6 MEMBER 1/2"/>
    <property type="match status" value="1"/>
</dbReference>
<dbReference type="EMBL" id="BMAT01001486">
    <property type="protein sequence ID" value="GFR86658.1"/>
    <property type="molecule type" value="Genomic_DNA"/>
</dbReference>
<organism evidence="3 4">
    <name type="scientific">Elysia marginata</name>
    <dbReference type="NCBI Taxonomy" id="1093978"/>
    <lineage>
        <taxon>Eukaryota</taxon>
        <taxon>Metazoa</taxon>
        <taxon>Spiralia</taxon>
        <taxon>Lophotrochozoa</taxon>
        <taxon>Mollusca</taxon>
        <taxon>Gastropoda</taxon>
        <taxon>Heterobranchia</taxon>
        <taxon>Euthyneura</taxon>
        <taxon>Panpulmonata</taxon>
        <taxon>Sacoglossa</taxon>
        <taxon>Placobranchoidea</taxon>
        <taxon>Plakobranchidae</taxon>
        <taxon>Elysia</taxon>
    </lineage>
</organism>
<dbReference type="InterPro" id="IPR059044">
    <property type="entry name" value="TM_Tm6sf1/2"/>
</dbReference>
<keyword evidence="1" id="KW-0472">Membrane</keyword>
<accession>A0AAV4GNZ5</accession>
<keyword evidence="4" id="KW-1185">Reference proteome</keyword>
<comment type="caution">
    <text evidence="3">The sequence shown here is derived from an EMBL/GenBank/DDBJ whole genome shotgun (WGS) entry which is preliminary data.</text>
</comment>
<evidence type="ECO:0000259" key="2">
    <source>
        <dbReference type="Pfam" id="PF26083"/>
    </source>
</evidence>
<dbReference type="AlphaFoldDB" id="A0AAV4GNZ5"/>
<protein>
    <submittedName>
        <fullName evidence="3">Transmembrane 6 superfamily member 1-like</fullName>
    </submittedName>
</protein>
<gene>
    <name evidence="3" type="ORF">ElyMa_000725800</name>
</gene>
<reference evidence="3 4" key="1">
    <citation type="journal article" date="2021" name="Elife">
        <title>Chloroplast acquisition without the gene transfer in kleptoplastic sea slugs, Plakobranchus ocellatus.</title>
        <authorList>
            <person name="Maeda T."/>
            <person name="Takahashi S."/>
            <person name="Yoshida T."/>
            <person name="Shimamura S."/>
            <person name="Takaki Y."/>
            <person name="Nagai Y."/>
            <person name="Toyoda A."/>
            <person name="Suzuki Y."/>
            <person name="Arimoto A."/>
            <person name="Ishii H."/>
            <person name="Satoh N."/>
            <person name="Nishiyama T."/>
            <person name="Hasebe M."/>
            <person name="Maruyama T."/>
            <person name="Minagawa J."/>
            <person name="Obokata J."/>
            <person name="Shigenobu S."/>
        </authorList>
    </citation>
    <scope>NUCLEOTIDE SEQUENCE [LARGE SCALE GENOMIC DNA]</scope>
</reference>